<dbReference type="GO" id="GO:0071944">
    <property type="term" value="C:cell periphery"/>
    <property type="evidence" value="ECO:0007669"/>
    <property type="project" value="UniProtKB-ARBA"/>
</dbReference>
<feature type="region of interest" description="Disordered" evidence="5">
    <location>
        <begin position="144"/>
        <end position="168"/>
    </location>
</feature>
<evidence type="ECO:0000256" key="1">
    <source>
        <dbReference type="ARBA" id="ARBA00004167"/>
    </source>
</evidence>
<reference evidence="7" key="1">
    <citation type="journal article" date="2020" name="Stud. Mycol.">
        <title>101 Dothideomycetes genomes: a test case for predicting lifestyles and emergence of pathogens.</title>
        <authorList>
            <person name="Haridas S."/>
            <person name="Albert R."/>
            <person name="Binder M."/>
            <person name="Bloem J."/>
            <person name="Labutti K."/>
            <person name="Salamov A."/>
            <person name="Andreopoulos B."/>
            <person name="Baker S."/>
            <person name="Barry K."/>
            <person name="Bills G."/>
            <person name="Bluhm B."/>
            <person name="Cannon C."/>
            <person name="Castanera R."/>
            <person name="Culley D."/>
            <person name="Daum C."/>
            <person name="Ezra D."/>
            <person name="Gonzalez J."/>
            <person name="Henrissat B."/>
            <person name="Kuo A."/>
            <person name="Liang C."/>
            <person name="Lipzen A."/>
            <person name="Lutzoni F."/>
            <person name="Magnuson J."/>
            <person name="Mondo S."/>
            <person name="Nolan M."/>
            <person name="Ohm R."/>
            <person name="Pangilinan J."/>
            <person name="Park H.-J."/>
            <person name="Ramirez L."/>
            <person name="Alfaro M."/>
            <person name="Sun H."/>
            <person name="Tritt A."/>
            <person name="Yoshinaga Y."/>
            <person name="Zwiers L.-H."/>
            <person name="Turgeon B."/>
            <person name="Goodwin S."/>
            <person name="Spatafora J."/>
            <person name="Crous P."/>
            <person name="Grigoriev I."/>
        </authorList>
    </citation>
    <scope>NUCLEOTIDE SEQUENCE</scope>
    <source>
        <strain evidence="7">CBS 113818</strain>
    </source>
</reference>
<dbReference type="AlphaFoldDB" id="A0A6A7A9Q0"/>
<evidence type="ECO:0000256" key="3">
    <source>
        <dbReference type="ARBA" id="ARBA00022989"/>
    </source>
</evidence>
<keyword evidence="3 6" id="KW-1133">Transmembrane helix</keyword>
<evidence type="ECO:0000256" key="2">
    <source>
        <dbReference type="ARBA" id="ARBA00022692"/>
    </source>
</evidence>
<comment type="subcellular location">
    <subcellularLocation>
        <location evidence="1">Membrane</location>
        <topology evidence="1">Single-pass membrane protein</topology>
    </subcellularLocation>
</comment>
<protein>
    <submittedName>
        <fullName evidence="7">Uncharacterized protein</fullName>
    </submittedName>
</protein>
<evidence type="ECO:0000256" key="5">
    <source>
        <dbReference type="SAM" id="MobiDB-lite"/>
    </source>
</evidence>
<dbReference type="EMBL" id="MU006221">
    <property type="protein sequence ID" value="KAF2829397.1"/>
    <property type="molecule type" value="Genomic_DNA"/>
</dbReference>
<feature type="compositionally biased region" description="Low complexity" evidence="5">
    <location>
        <begin position="39"/>
        <end position="76"/>
    </location>
</feature>
<evidence type="ECO:0000256" key="6">
    <source>
        <dbReference type="SAM" id="Phobius"/>
    </source>
</evidence>
<keyword evidence="4 6" id="KW-0472">Membrane</keyword>
<dbReference type="GO" id="GO:0016020">
    <property type="term" value="C:membrane"/>
    <property type="evidence" value="ECO:0007669"/>
    <property type="project" value="UniProtKB-SubCell"/>
</dbReference>
<evidence type="ECO:0000256" key="4">
    <source>
        <dbReference type="ARBA" id="ARBA00023136"/>
    </source>
</evidence>
<evidence type="ECO:0000313" key="8">
    <source>
        <dbReference type="Proteomes" id="UP000799424"/>
    </source>
</evidence>
<keyword evidence="8" id="KW-1185">Reference proteome</keyword>
<keyword evidence="2 6" id="KW-0812">Transmembrane</keyword>
<dbReference type="InterPro" id="IPR051694">
    <property type="entry name" value="Immunoregulatory_rcpt-like"/>
</dbReference>
<dbReference type="OrthoDB" id="3557178at2759"/>
<feature type="region of interest" description="Disordered" evidence="5">
    <location>
        <begin position="39"/>
        <end position="78"/>
    </location>
</feature>
<feature type="transmembrane region" description="Helical" evidence="6">
    <location>
        <begin position="83"/>
        <end position="106"/>
    </location>
</feature>
<proteinExistence type="predicted"/>
<name>A0A6A7A9Q0_9PLEO</name>
<sequence>MTIFAKSPKVAPSAFNYACRTGWLAHTVYRELAATTTSSSSLPSSTITPGISMPTATPSSTSVSIASTPTASSSPPGDQASKAWIAGAVIGPLVGVSLIGALVFWWRRRGKGRPAHPHEVGPPDYASGEHNLVEKYTHELRPVEMEGPHPPIELSAPQKPLEMPVSRY</sequence>
<dbReference type="CDD" id="cd12087">
    <property type="entry name" value="TM_EGFR-like"/>
    <property type="match status" value="1"/>
</dbReference>
<organism evidence="7 8">
    <name type="scientific">Ophiobolus disseminans</name>
    <dbReference type="NCBI Taxonomy" id="1469910"/>
    <lineage>
        <taxon>Eukaryota</taxon>
        <taxon>Fungi</taxon>
        <taxon>Dikarya</taxon>
        <taxon>Ascomycota</taxon>
        <taxon>Pezizomycotina</taxon>
        <taxon>Dothideomycetes</taxon>
        <taxon>Pleosporomycetidae</taxon>
        <taxon>Pleosporales</taxon>
        <taxon>Pleosporineae</taxon>
        <taxon>Phaeosphaeriaceae</taxon>
        <taxon>Ophiobolus</taxon>
    </lineage>
</organism>
<dbReference type="PANTHER" id="PTHR15549">
    <property type="entry name" value="PAIRED IMMUNOGLOBULIN-LIKE TYPE 2 RECEPTOR"/>
    <property type="match status" value="1"/>
</dbReference>
<evidence type="ECO:0000313" key="7">
    <source>
        <dbReference type="EMBL" id="KAF2829397.1"/>
    </source>
</evidence>
<accession>A0A6A7A9Q0</accession>
<gene>
    <name evidence="7" type="ORF">CC86DRAFT_189089</name>
</gene>
<dbReference type="Proteomes" id="UP000799424">
    <property type="component" value="Unassembled WGS sequence"/>
</dbReference>